<evidence type="ECO:0000313" key="3">
    <source>
        <dbReference type="EMBL" id="CED91843.1"/>
    </source>
</evidence>
<feature type="compositionally biased region" description="Low complexity" evidence="1">
    <location>
        <begin position="244"/>
        <end position="254"/>
    </location>
</feature>
<organism evidence="3">
    <name type="scientific">Actinomyces succiniciruminis</name>
    <dbReference type="NCBI Taxonomy" id="1522002"/>
    <lineage>
        <taxon>Bacteria</taxon>
        <taxon>Bacillati</taxon>
        <taxon>Actinomycetota</taxon>
        <taxon>Actinomycetes</taxon>
        <taxon>Actinomycetales</taxon>
        <taxon>Actinomycetaceae</taxon>
        <taxon>Actinomyces</taxon>
    </lineage>
</organism>
<keyword evidence="2" id="KW-0812">Transmembrane</keyword>
<dbReference type="InterPro" id="IPR046112">
    <property type="entry name" value="DUF6049"/>
</dbReference>
<dbReference type="AlphaFoldDB" id="A0A1L7RRP1"/>
<protein>
    <submittedName>
        <fullName evidence="3">Conserved domain protein</fullName>
    </submittedName>
</protein>
<sequence>MSSATPRRSGVARAARRALTVLAAVLVLVGALPLSPARANAGTAGPAARDVPPGAVATTVLPADTDDESAGRVTLAVTSLAPQVLGTGEDVTLTGTITNGTDQTLSGATLVAQMQSRTEMTTDGLASWLADEQDTPLATIALETLTDDVAPGAAVDFRLTISADNLPLRNTEQWGPRGIQVALTQGYTTLTQDRTIVLWNPGVQVSPTRVIAFVPVTASSAELLALTAPAPGSLPDDAGPPTPTASATASATATDSGTDYAETLAALHERVLGLLELAGDGVVLAVDPALLAVLGVESTAPTSAAATGSPTPSAAADGGPSETADATDLKQALAAAVAAGDVVALPWGDADLTALAHLGETDLLASALQRSADSAAAQAGADTSVAWAAGALDATTLAALPDSVTTVVAAPGDAPVAVDLTYTPSGTMTLDGRTVLIPEAGVSAAIGGSLLTDEGDAQLSDLDAVQLLRGQTAIVTRQAPAVSRDMVVVVPREAAAELDPQVLAQRLTALTNSTWTQPQSLHALLESAADSAQSGAEVARVPLPDSASGQGEVTAMTLSAARAAEGHLDSVASILDDPERALGMSTDVVALAASASWRADESACTTMIAQSRARGKAVSDALAAAPSSTINLISSSADLPVRIVSTLDQDVTVEVHLESSSTRLQTDEDVTVTVPAGGQVTASVPVTAVGSGDVDLTIQLRAQDGTNVGTPSTVHLRVRADWENVGTRVLGGILVILLVAGIIRTVRRGRRTATPRERR</sequence>
<dbReference type="RefSeq" id="WP_210580899.1">
    <property type="nucleotide sequence ID" value="NZ_LK995524.1"/>
</dbReference>
<name>A0A1L7RRP1_9ACTO</name>
<dbReference type="Pfam" id="PF19516">
    <property type="entry name" value="DUF6049"/>
    <property type="match status" value="1"/>
</dbReference>
<proteinExistence type="predicted"/>
<evidence type="ECO:0000256" key="1">
    <source>
        <dbReference type="SAM" id="MobiDB-lite"/>
    </source>
</evidence>
<feature type="compositionally biased region" description="Low complexity" evidence="1">
    <location>
        <begin position="301"/>
        <end position="316"/>
    </location>
</feature>
<keyword evidence="2" id="KW-0472">Membrane</keyword>
<keyword evidence="2" id="KW-1133">Transmembrane helix</keyword>
<reference evidence="3" key="1">
    <citation type="submission" date="2014-07" db="EMBL/GenBank/DDBJ databases">
        <authorList>
            <person name="Zhang J.E."/>
            <person name="Yang H."/>
            <person name="Guo J."/>
            <person name="Deng Z."/>
            <person name="Luo H."/>
            <person name="Luo M."/>
            <person name="Zhao B."/>
        </authorList>
    </citation>
    <scope>NUCLEOTIDE SEQUENCE</scope>
    <source>
        <strain evidence="3">AM4</strain>
    </source>
</reference>
<dbReference type="EMBL" id="LK995524">
    <property type="protein sequence ID" value="CED91843.1"/>
    <property type="molecule type" value="Genomic_DNA"/>
</dbReference>
<evidence type="ECO:0000256" key="2">
    <source>
        <dbReference type="SAM" id="Phobius"/>
    </source>
</evidence>
<feature type="region of interest" description="Disordered" evidence="1">
    <location>
        <begin position="301"/>
        <end position="324"/>
    </location>
</feature>
<feature type="transmembrane region" description="Helical" evidence="2">
    <location>
        <begin position="725"/>
        <end position="746"/>
    </location>
</feature>
<gene>
    <name evidence="3" type="ORF">AAM4_2011</name>
</gene>
<accession>A0A1L7RRP1</accession>
<feature type="region of interest" description="Disordered" evidence="1">
    <location>
        <begin position="231"/>
        <end position="254"/>
    </location>
</feature>